<accession>A0A0A9EL92</accession>
<organism evidence="1">
    <name type="scientific">Arundo donax</name>
    <name type="common">Giant reed</name>
    <name type="synonym">Donax arundinaceus</name>
    <dbReference type="NCBI Taxonomy" id="35708"/>
    <lineage>
        <taxon>Eukaryota</taxon>
        <taxon>Viridiplantae</taxon>
        <taxon>Streptophyta</taxon>
        <taxon>Embryophyta</taxon>
        <taxon>Tracheophyta</taxon>
        <taxon>Spermatophyta</taxon>
        <taxon>Magnoliopsida</taxon>
        <taxon>Liliopsida</taxon>
        <taxon>Poales</taxon>
        <taxon>Poaceae</taxon>
        <taxon>PACMAD clade</taxon>
        <taxon>Arundinoideae</taxon>
        <taxon>Arundineae</taxon>
        <taxon>Arundo</taxon>
    </lineage>
</organism>
<evidence type="ECO:0000313" key="1">
    <source>
        <dbReference type="EMBL" id="JAD99778.1"/>
    </source>
</evidence>
<keyword evidence="1" id="KW-0645">Protease</keyword>
<protein>
    <submittedName>
        <fullName evidence="1">ATPREP1 (PRESEQUENCE PROTEASE 1)</fullName>
    </submittedName>
</protein>
<keyword evidence="1" id="KW-0378">Hydrolase</keyword>
<reference evidence="1" key="2">
    <citation type="journal article" date="2015" name="Data Brief">
        <title>Shoot transcriptome of the giant reed, Arundo donax.</title>
        <authorList>
            <person name="Barrero R.A."/>
            <person name="Guerrero F.D."/>
            <person name="Moolhuijzen P."/>
            <person name="Goolsby J.A."/>
            <person name="Tidwell J."/>
            <person name="Bellgard S.E."/>
            <person name="Bellgard M.I."/>
        </authorList>
    </citation>
    <scope>NUCLEOTIDE SEQUENCE</scope>
    <source>
        <tissue evidence="1">Shoot tissue taken approximately 20 cm above the soil surface</tissue>
    </source>
</reference>
<dbReference type="AlphaFoldDB" id="A0A0A9EL92"/>
<reference evidence="1" key="1">
    <citation type="submission" date="2014-09" db="EMBL/GenBank/DDBJ databases">
        <authorList>
            <person name="Magalhaes I.L.F."/>
            <person name="Oliveira U."/>
            <person name="Santos F.R."/>
            <person name="Vidigal T.H.D.A."/>
            <person name="Brescovit A.D."/>
            <person name="Santos A.J."/>
        </authorList>
    </citation>
    <scope>NUCLEOTIDE SEQUENCE</scope>
    <source>
        <tissue evidence="1">Shoot tissue taken approximately 20 cm above the soil surface</tissue>
    </source>
</reference>
<dbReference type="GO" id="GO:0008233">
    <property type="term" value="F:peptidase activity"/>
    <property type="evidence" value="ECO:0007669"/>
    <property type="project" value="UniProtKB-KW"/>
</dbReference>
<dbReference type="GO" id="GO:0006508">
    <property type="term" value="P:proteolysis"/>
    <property type="evidence" value="ECO:0007669"/>
    <property type="project" value="UniProtKB-KW"/>
</dbReference>
<name>A0A0A9EL92_ARUDO</name>
<proteinExistence type="predicted"/>
<dbReference type="EMBL" id="GBRH01198117">
    <property type="protein sequence ID" value="JAD99778.1"/>
    <property type="molecule type" value="Transcribed_RNA"/>
</dbReference>
<sequence length="108" mass="12802">MVVLTMELLEFFKSKLWDFVWIPTTVDPISVLREKCLLRHTSHYVIGLRINSFHFIEDNTFVCYLVFRVIELIVPTFLLKCLEVLNTFREKDGIKVYIYQVVEILGVC</sequence>